<proteinExistence type="predicted"/>
<evidence type="ECO:0000313" key="1">
    <source>
        <dbReference type="EMBL" id="SJN55520.1"/>
    </source>
</evidence>
<dbReference type="RefSeq" id="WP_139344038.1">
    <property type="nucleotide sequence ID" value="NZ_FULE01000017.1"/>
</dbReference>
<dbReference type="Proteomes" id="UP000188276">
    <property type="component" value="Unassembled WGS sequence"/>
</dbReference>
<sequence length="191" mass="20217">MSFLSALTTGGMLIGKICQALSPSSSNRYTCPNSGNIYHGPITSGGVSFYRKVNSDGSTAIWVANTDVEQTATISLENEHDINGTTLILPPMQQAPFPDADSSNVSPLSRVVSGSTSSASTMLSAATTLNEGKNKPSFTLNFQGLDFTHKGLPVKIGAFRLSATNTALKILTIGFMTCPQELIQNFISNAY</sequence>
<dbReference type="OrthoDB" id="9830541at2"/>
<name>A0A1R4LG69_VIBR1</name>
<organism evidence="1 2">
    <name type="scientific">Vibrio ruber (strain DSM 16370 / JCM 11486 / BCRC 17186 / CECT 7878 / LMG 23124 / VR1)</name>
    <dbReference type="NCBI Taxonomy" id="1123498"/>
    <lineage>
        <taxon>Bacteria</taxon>
        <taxon>Pseudomonadati</taxon>
        <taxon>Pseudomonadota</taxon>
        <taxon>Gammaproteobacteria</taxon>
        <taxon>Vibrionales</taxon>
        <taxon>Vibrionaceae</taxon>
        <taxon>Vibrio</taxon>
    </lineage>
</organism>
<gene>
    <name evidence="1" type="ORF">VR7878_01293</name>
</gene>
<dbReference type="EMBL" id="FULE01000017">
    <property type="protein sequence ID" value="SJN55520.1"/>
    <property type="molecule type" value="Genomic_DNA"/>
</dbReference>
<protein>
    <submittedName>
        <fullName evidence="1">Uncharacterized protein</fullName>
    </submittedName>
</protein>
<accession>A0A1R4LG69</accession>
<keyword evidence="2" id="KW-1185">Reference proteome</keyword>
<dbReference type="AlphaFoldDB" id="A0A1R4LG69"/>
<reference evidence="2" key="1">
    <citation type="submission" date="2017-02" db="EMBL/GenBank/DDBJ databases">
        <authorList>
            <person name="Rodrigo-Torres L."/>
            <person name="Arahal R.D."/>
            <person name="Lucena T."/>
        </authorList>
    </citation>
    <scope>NUCLEOTIDE SEQUENCE [LARGE SCALE GENOMIC DNA]</scope>
    <source>
        <strain evidence="2">CECT 7878</strain>
    </source>
</reference>
<evidence type="ECO:0000313" key="2">
    <source>
        <dbReference type="Proteomes" id="UP000188276"/>
    </source>
</evidence>